<dbReference type="CDD" id="cd02244">
    <property type="entry name" value="cupin_7S_vicilin-like_N"/>
    <property type="match status" value="1"/>
</dbReference>
<dbReference type="EMBL" id="JACEGQ020000010">
    <property type="protein sequence ID" value="KAH8495738.1"/>
    <property type="molecule type" value="Genomic_DNA"/>
</dbReference>
<proteinExistence type="predicted"/>
<evidence type="ECO:0000256" key="1">
    <source>
        <dbReference type="SAM" id="MobiDB-lite"/>
    </source>
</evidence>
<dbReference type="InterPro" id="IPR011051">
    <property type="entry name" value="RmlC_Cupin_sf"/>
</dbReference>
<dbReference type="Gene3D" id="2.60.120.10">
    <property type="entry name" value="Jelly Rolls"/>
    <property type="match status" value="1"/>
</dbReference>
<dbReference type="InterPro" id="IPR050253">
    <property type="entry name" value="Seed_Storage-Functional"/>
</dbReference>
<dbReference type="SUPFAM" id="SSF51182">
    <property type="entry name" value="RmlC-like cupins"/>
    <property type="match status" value="1"/>
</dbReference>
<dbReference type="AlphaFoldDB" id="A0A8T2XRE6"/>
<dbReference type="PANTHER" id="PTHR31189:SF41">
    <property type="entry name" value="VICILIN C72"/>
    <property type="match status" value="1"/>
</dbReference>
<feature type="region of interest" description="Disordered" evidence="1">
    <location>
        <begin position="150"/>
        <end position="177"/>
    </location>
</feature>
<reference evidence="2" key="1">
    <citation type="journal article" date="2021" name="J. Hered.">
        <title>Genome Assembly of Salicaceae Populus deltoides (Eastern Cottonwood) I-69 Based on Nanopore Sequencing and Hi-C Technologies.</title>
        <authorList>
            <person name="Bai S."/>
            <person name="Wu H."/>
            <person name="Zhang J."/>
            <person name="Pan Z."/>
            <person name="Zhao W."/>
            <person name="Li Z."/>
            <person name="Tong C."/>
        </authorList>
    </citation>
    <scope>NUCLEOTIDE SEQUENCE</scope>
    <source>
        <tissue evidence="2">Leaf</tissue>
    </source>
</reference>
<dbReference type="PANTHER" id="PTHR31189">
    <property type="entry name" value="OS03G0336100 PROTEIN-RELATED"/>
    <property type="match status" value="1"/>
</dbReference>
<dbReference type="Gene3D" id="2.60.120.1450">
    <property type="match status" value="1"/>
</dbReference>
<comment type="caution">
    <text evidence="2">The sequence shown here is derived from an EMBL/GenBank/DDBJ whole genome shotgun (WGS) entry which is preliminary data.</text>
</comment>
<accession>A0A8T2XRE6</accession>
<keyword evidence="3" id="KW-1185">Reference proteome</keyword>
<sequence>MVISEFLRGSLRSLSFSAALRIIALKSLRQILTPLLSHTIVIQMLFLFVLRGKGIMTFVSQWKRESYSLERGDVMKVQAGVVGYLINPDDNEKFSAAMLVNPVNTPGKFREYFAAGGENPESSPRDQLDRLFGQQKQGMILKAPNEKLKALSQHASSSKHKRSHEGKGPINLLNQRQPLYSNKFGKFFEVTPNDYK</sequence>
<evidence type="ECO:0000313" key="3">
    <source>
        <dbReference type="Proteomes" id="UP000807159"/>
    </source>
</evidence>
<organism evidence="2 3">
    <name type="scientific">Populus deltoides</name>
    <name type="common">Eastern poplar</name>
    <name type="synonym">Eastern cottonwood</name>
    <dbReference type="NCBI Taxonomy" id="3696"/>
    <lineage>
        <taxon>Eukaryota</taxon>
        <taxon>Viridiplantae</taxon>
        <taxon>Streptophyta</taxon>
        <taxon>Embryophyta</taxon>
        <taxon>Tracheophyta</taxon>
        <taxon>Spermatophyta</taxon>
        <taxon>Magnoliopsida</taxon>
        <taxon>eudicotyledons</taxon>
        <taxon>Gunneridae</taxon>
        <taxon>Pentapetalae</taxon>
        <taxon>rosids</taxon>
        <taxon>fabids</taxon>
        <taxon>Malpighiales</taxon>
        <taxon>Salicaceae</taxon>
        <taxon>Saliceae</taxon>
        <taxon>Populus</taxon>
    </lineage>
</organism>
<dbReference type="Proteomes" id="UP000807159">
    <property type="component" value="Chromosome 10"/>
</dbReference>
<dbReference type="InterPro" id="IPR014710">
    <property type="entry name" value="RmlC-like_jellyroll"/>
</dbReference>
<name>A0A8T2XRE6_POPDE</name>
<protein>
    <submittedName>
        <fullName evidence="2">Uncharacterized protein</fullName>
    </submittedName>
</protein>
<gene>
    <name evidence="2" type="ORF">H0E87_018795</name>
</gene>
<evidence type="ECO:0000313" key="2">
    <source>
        <dbReference type="EMBL" id="KAH8495738.1"/>
    </source>
</evidence>